<dbReference type="PANTHER" id="PTHR36966:SF1">
    <property type="entry name" value="REP-ASSOCIATED TYROSINE TRANSPOSASE"/>
    <property type="match status" value="1"/>
</dbReference>
<dbReference type="GO" id="GO:0043565">
    <property type="term" value="F:sequence-specific DNA binding"/>
    <property type="evidence" value="ECO:0007669"/>
    <property type="project" value="TreeGrafter"/>
</dbReference>
<evidence type="ECO:0000313" key="2">
    <source>
        <dbReference type="EMBL" id="AJD49038.1"/>
    </source>
</evidence>
<evidence type="ECO:0000259" key="1">
    <source>
        <dbReference type="SMART" id="SM01321"/>
    </source>
</evidence>
<reference evidence="2 3" key="1">
    <citation type="journal article" date="2012" name="J. Bacteriol.">
        <title>Genome sequence of an alkane-degrading bacterium, Alcanivorax pacificus type strain W11-5, isolated from deep sea sediment.</title>
        <authorList>
            <person name="Lai Q."/>
            <person name="Shao Z."/>
        </authorList>
    </citation>
    <scope>NUCLEOTIDE SEQUENCE [LARGE SCALE GENOMIC DNA]</scope>
    <source>
        <strain evidence="2 3">W11-5</strain>
    </source>
</reference>
<feature type="domain" description="Transposase IS200-like" evidence="1">
    <location>
        <begin position="9"/>
        <end position="132"/>
    </location>
</feature>
<dbReference type="EMBL" id="CP004387">
    <property type="protein sequence ID" value="AJD49038.1"/>
    <property type="molecule type" value="Genomic_DNA"/>
</dbReference>
<dbReference type="Pfam" id="PF01797">
    <property type="entry name" value="Y1_Tnp"/>
    <property type="match status" value="1"/>
</dbReference>
<protein>
    <recommendedName>
        <fullName evidence="1">Transposase IS200-like domain-containing protein</fullName>
    </recommendedName>
</protein>
<dbReference type="InterPro" id="IPR052715">
    <property type="entry name" value="RAYT_transposase"/>
</dbReference>
<dbReference type="GO" id="GO:0006313">
    <property type="term" value="P:DNA transposition"/>
    <property type="evidence" value="ECO:0007669"/>
    <property type="project" value="InterPro"/>
</dbReference>
<dbReference type="SUPFAM" id="SSF143422">
    <property type="entry name" value="Transposase IS200-like"/>
    <property type="match status" value="1"/>
</dbReference>
<dbReference type="Proteomes" id="UP000006764">
    <property type="component" value="Chromosome"/>
</dbReference>
<dbReference type="InterPro" id="IPR036515">
    <property type="entry name" value="Transposase_17_sf"/>
</dbReference>
<dbReference type="OrthoDB" id="9794403at2"/>
<dbReference type="PANTHER" id="PTHR36966">
    <property type="entry name" value="REP-ASSOCIATED TYROSINE TRANSPOSASE"/>
    <property type="match status" value="1"/>
</dbReference>
<dbReference type="STRING" id="391936.S7S_13130"/>
<dbReference type="HOGENOM" id="CLU_068226_6_0_6"/>
<dbReference type="SMART" id="SM01321">
    <property type="entry name" value="Y1_Tnp"/>
    <property type="match status" value="1"/>
</dbReference>
<accession>A0A0B4XRI9</accession>
<dbReference type="NCBIfam" id="NF047646">
    <property type="entry name" value="REP_Tyr_transpos"/>
    <property type="match status" value="1"/>
</dbReference>
<sequence length="169" mass="20460">MSRYHRAWQPGGTWFFTLNLADRRRSLLTDHVAVLRRVVRQVQQRHPFTVHGWVVLPEHLHCVLELPATDSDFALRWRLIKGHFSRSIPPGEFISLSRRRHGERGIWQRRYWEHRIRNERDYRMHMDYLHFNPVKHGWVTRVRDWPYSTFHRLVAMGVYAEDWGGAMAI</sequence>
<gene>
    <name evidence="2" type="ORF">S7S_13130</name>
</gene>
<evidence type="ECO:0000313" key="3">
    <source>
        <dbReference type="Proteomes" id="UP000006764"/>
    </source>
</evidence>
<dbReference type="GO" id="GO:0004803">
    <property type="term" value="F:transposase activity"/>
    <property type="evidence" value="ECO:0007669"/>
    <property type="project" value="InterPro"/>
</dbReference>
<dbReference type="Gene3D" id="3.30.70.1290">
    <property type="entry name" value="Transposase IS200-like"/>
    <property type="match status" value="1"/>
</dbReference>
<proteinExistence type="predicted"/>
<organism evidence="2 3">
    <name type="scientific">Isoalcanivorax pacificus W11-5</name>
    <dbReference type="NCBI Taxonomy" id="391936"/>
    <lineage>
        <taxon>Bacteria</taxon>
        <taxon>Pseudomonadati</taxon>
        <taxon>Pseudomonadota</taxon>
        <taxon>Gammaproteobacteria</taxon>
        <taxon>Oceanospirillales</taxon>
        <taxon>Alcanivoracaceae</taxon>
        <taxon>Isoalcanivorax</taxon>
    </lineage>
</organism>
<dbReference type="KEGG" id="apac:S7S_13130"/>
<name>A0A0B4XRI9_9GAMM</name>
<dbReference type="AlphaFoldDB" id="A0A0B4XRI9"/>
<keyword evidence="3" id="KW-1185">Reference proteome</keyword>
<dbReference type="RefSeq" id="WP_008738604.1">
    <property type="nucleotide sequence ID" value="NZ_CP004387.1"/>
</dbReference>
<dbReference type="InterPro" id="IPR002686">
    <property type="entry name" value="Transposase_17"/>
</dbReference>